<evidence type="ECO:0000313" key="7">
    <source>
        <dbReference type="EMBL" id="KAJ8963788.1"/>
    </source>
</evidence>
<comment type="caution">
    <text evidence="7">The sequence shown here is derived from an EMBL/GenBank/DDBJ whole genome shotgun (WGS) entry which is preliminary data.</text>
</comment>
<feature type="compositionally biased region" description="Polar residues" evidence="5">
    <location>
        <begin position="262"/>
        <end position="276"/>
    </location>
</feature>
<gene>
    <name evidence="7" type="ORF">NQ317_016573</name>
</gene>
<keyword evidence="1" id="KW-0805">Transcription regulation</keyword>
<keyword evidence="3" id="KW-0804">Transcription</keyword>
<feature type="region of interest" description="Disordered" evidence="5">
    <location>
        <begin position="215"/>
        <end position="276"/>
    </location>
</feature>
<dbReference type="EMBL" id="JAPWTJ010002969">
    <property type="protein sequence ID" value="KAJ8963788.1"/>
    <property type="molecule type" value="Genomic_DNA"/>
</dbReference>
<evidence type="ECO:0000256" key="5">
    <source>
        <dbReference type="SAM" id="MobiDB-lite"/>
    </source>
</evidence>
<evidence type="ECO:0000256" key="2">
    <source>
        <dbReference type="ARBA" id="ARBA00023125"/>
    </source>
</evidence>
<organism evidence="7 8">
    <name type="scientific">Molorchus minor</name>
    <dbReference type="NCBI Taxonomy" id="1323400"/>
    <lineage>
        <taxon>Eukaryota</taxon>
        <taxon>Metazoa</taxon>
        <taxon>Ecdysozoa</taxon>
        <taxon>Arthropoda</taxon>
        <taxon>Hexapoda</taxon>
        <taxon>Insecta</taxon>
        <taxon>Pterygota</taxon>
        <taxon>Neoptera</taxon>
        <taxon>Endopterygota</taxon>
        <taxon>Coleoptera</taxon>
        <taxon>Polyphaga</taxon>
        <taxon>Cucujiformia</taxon>
        <taxon>Chrysomeloidea</taxon>
        <taxon>Cerambycidae</taxon>
        <taxon>Lamiinae</taxon>
        <taxon>Monochamini</taxon>
        <taxon>Molorchus</taxon>
    </lineage>
</organism>
<feature type="compositionally biased region" description="Low complexity" evidence="5">
    <location>
        <begin position="247"/>
        <end position="261"/>
    </location>
</feature>
<dbReference type="PRINTS" id="PR00785">
    <property type="entry name" value="NCTRNSLOCATR"/>
</dbReference>
<reference evidence="7" key="1">
    <citation type="journal article" date="2023" name="Insect Mol. Biol.">
        <title>Genome sequencing provides insights into the evolution of gene families encoding plant cell wall-degrading enzymes in longhorned beetles.</title>
        <authorList>
            <person name="Shin N.R."/>
            <person name="Okamura Y."/>
            <person name="Kirsch R."/>
            <person name="Pauchet Y."/>
        </authorList>
    </citation>
    <scope>NUCLEOTIDE SEQUENCE</scope>
    <source>
        <strain evidence="7">MMC_N1</strain>
    </source>
</reference>
<feature type="domain" description="PAS" evidence="6">
    <location>
        <begin position="67"/>
        <end position="116"/>
    </location>
</feature>
<dbReference type="Gene3D" id="3.30.450.20">
    <property type="entry name" value="PAS domain"/>
    <property type="match status" value="2"/>
</dbReference>
<sequence>MLFSVRATLNPWAPAKIEQEDGDGETCNLSCLVAIGRILPHISTVAVTSQGRPNVNQIQFISRHALDGKFVFVDQRSTLVLGFLPQELLGTSMYEYYHHDDIHALAECHKISLQSTDQVTTNIYRFRTKDGGFIKLQSEWKAFKNPWTKEIEYLIAKNNLILTDFRTVESSAGRTENIGENFEFFTQSNSKDIQRMISTHVEASKIGRQIAEQVMDSQRRGGDSSSSSSPDPDPESSLSLTMPTAESQISTSVQSSDSQRQNSALSEYPNQQNFSQIRNNVSLSSVATDPGGNSDEGIIELMEDTVRESPSTNPAMDGNDEAAMAVIMSLLEADAGLGGPVDFSGLPWPLP</sequence>
<keyword evidence="8" id="KW-1185">Reference proteome</keyword>
<evidence type="ECO:0000256" key="1">
    <source>
        <dbReference type="ARBA" id="ARBA00023015"/>
    </source>
</evidence>
<keyword evidence="2" id="KW-0238">DNA-binding</keyword>
<dbReference type="CDD" id="cd00130">
    <property type="entry name" value="PAS"/>
    <property type="match status" value="1"/>
</dbReference>
<evidence type="ECO:0000313" key="8">
    <source>
        <dbReference type="Proteomes" id="UP001162164"/>
    </source>
</evidence>
<dbReference type="Proteomes" id="UP001162164">
    <property type="component" value="Unassembled WGS sequence"/>
</dbReference>
<dbReference type="NCBIfam" id="TIGR00229">
    <property type="entry name" value="sensory_box"/>
    <property type="match status" value="1"/>
</dbReference>
<feature type="compositionally biased region" description="Low complexity" evidence="5">
    <location>
        <begin position="223"/>
        <end position="240"/>
    </location>
</feature>
<accession>A0ABQ9IS78</accession>
<dbReference type="Pfam" id="PF14598">
    <property type="entry name" value="PAS_11"/>
    <property type="match status" value="1"/>
</dbReference>
<dbReference type="SMART" id="SM00091">
    <property type="entry name" value="PAS"/>
    <property type="match status" value="1"/>
</dbReference>
<dbReference type="InterPro" id="IPR000014">
    <property type="entry name" value="PAS"/>
</dbReference>
<dbReference type="PANTHER" id="PTHR23042">
    <property type="entry name" value="CIRCADIAN PROTEIN CLOCK/ARNT/BMAL/PAS"/>
    <property type="match status" value="1"/>
</dbReference>
<protein>
    <recommendedName>
        <fullName evidence="6">PAS domain-containing protein</fullName>
    </recommendedName>
</protein>
<name>A0ABQ9IS78_9CUCU</name>
<dbReference type="SUPFAM" id="SSF55785">
    <property type="entry name" value="PYP-like sensor domain (PAS domain)"/>
    <property type="match status" value="1"/>
</dbReference>
<dbReference type="InterPro" id="IPR001067">
    <property type="entry name" value="Nuc_translocat"/>
</dbReference>
<proteinExistence type="predicted"/>
<evidence type="ECO:0000256" key="3">
    <source>
        <dbReference type="ARBA" id="ARBA00023163"/>
    </source>
</evidence>
<evidence type="ECO:0000256" key="4">
    <source>
        <dbReference type="ARBA" id="ARBA00023242"/>
    </source>
</evidence>
<dbReference type="InterPro" id="IPR050933">
    <property type="entry name" value="Circadian_TF"/>
</dbReference>
<dbReference type="InterPro" id="IPR035965">
    <property type="entry name" value="PAS-like_dom_sf"/>
</dbReference>
<dbReference type="PROSITE" id="PS50112">
    <property type="entry name" value="PAS"/>
    <property type="match status" value="1"/>
</dbReference>
<keyword evidence="4" id="KW-0539">Nucleus</keyword>
<evidence type="ECO:0000259" key="6">
    <source>
        <dbReference type="PROSITE" id="PS50112"/>
    </source>
</evidence>